<dbReference type="PANTHER" id="PTHR37422">
    <property type="entry name" value="TEICHURONIC ACID BIOSYNTHESIS PROTEIN TUAE"/>
    <property type="match status" value="1"/>
</dbReference>
<dbReference type="Proteomes" id="UP000552038">
    <property type="component" value="Unassembled WGS sequence"/>
</dbReference>
<name>A0AAP6ZW44_PAEAL</name>
<keyword evidence="2 5" id="KW-0812">Transmembrane</keyword>
<feature type="transmembrane region" description="Helical" evidence="5">
    <location>
        <begin position="175"/>
        <end position="195"/>
    </location>
</feature>
<feature type="transmembrane region" description="Helical" evidence="5">
    <location>
        <begin position="100"/>
        <end position="118"/>
    </location>
</feature>
<feature type="transmembrane region" description="Helical" evidence="5">
    <location>
        <begin position="291"/>
        <end position="312"/>
    </location>
</feature>
<comment type="caution">
    <text evidence="7">The sequence shown here is derived from an EMBL/GenBank/DDBJ whole genome shotgun (WGS) entry which is preliminary data.</text>
</comment>
<organism evidence="7 8">
    <name type="scientific">Paenibacillus alvei</name>
    <name type="common">Bacillus alvei</name>
    <dbReference type="NCBI Taxonomy" id="44250"/>
    <lineage>
        <taxon>Bacteria</taxon>
        <taxon>Bacillati</taxon>
        <taxon>Bacillota</taxon>
        <taxon>Bacilli</taxon>
        <taxon>Bacillales</taxon>
        <taxon>Paenibacillaceae</taxon>
        <taxon>Paenibacillus</taxon>
    </lineage>
</organism>
<feature type="transmembrane region" description="Helical" evidence="5">
    <location>
        <begin position="12"/>
        <end position="30"/>
    </location>
</feature>
<dbReference type="InterPro" id="IPR007016">
    <property type="entry name" value="O-antigen_ligase-rel_domated"/>
</dbReference>
<dbReference type="Pfam" id="PF04932">
    <property type="entry name" value="Wzy_C"/>
    <property type="match status" value="1"/>
</dbReference>
<dbReference type="GO" id="GO:0016874">
    <property type="term" value="F:ligase activity"/>
    <property type="evidence" value="ECO:0007669"/>
    <property type="project" value="UniProtKB-KW"/>
</dbReference>
<evidence type="ECO:0000256" key="2">
    <source>
        <dbReference type="ARBA" id="ARBA00022692"/>
    </source>
</evidence>
<evidence type="ECO:0000259" key="6">
    <source>
        <dbReference type="Pfam" id="PF04932"/>
    </source>
</evidence>
<dbReference type="RefSeq" id="WP_171415398.1">
    <property type="nucleotide sequence ID" value="NZ_JABFOR010000004.1"/>
</dbReference>
<feature type="transmembrane region" description="Helical" evidence="5">
    <location>
        <begin position="42"/>
        <end position="60"/>
    </location>
</feature>
<evidence type="ECO:0000256" key="4">
    <source>
        <dbReference type="ARBA" id="ARBA00023136"/>
    </source>
</evidence>
<feature type="transmembrane region" description="Helical" evidence="5">
    <location>
        <begin position="72"/>
        <end position="94"/>
    </location>
</feature>
<keyword evidence="4 5" id="KW-0472">Membrane</keyword>
<feature type="transmembrane region" description="Helical" evidence="5">
    <location>
        <begin position="451"/>
        <end position="471"/>
    </location>
</feature>
<sequence length="699" mass="76868">MKAGLQRDRDSNLVILYIGIGILFAVLLVALWRQGLFYDRDVLVLSLLLCAVSAGMLVKWKSNWKAALPLPLMYPLLLMIGYSVSWALGPATVYGTQMQFIRNAMLLAWIVLLAIVMNRGGNQAKRNITGILLFVGFLISISALSMLYGWVPNESGVMVSGNSELSAFGFRLGGIVQYPNTLGVLAGAFALYHLNETAYIALQARASVNGLTRHSFKQWLIIAVPLVPHLAVLGLSESRGSWIVFSIVWAVGIWRAQGHRIAYVLTFLWFGAWSFAAASWSASIWQSGKGWLPLPLLVAWIASIMLFGGVLLYRSRIRWLQSGLFAAIMLLLLLCSSYLLPTGASSRITDHYATAGARTMFYKDALVLWREHPWFGSGGDAWRQQFSRIQSQPYVGKEVHSSLLDMLLDVGLVWTLAVVSLLIAAWIMVWRRHAGWGMAAAMVLAHSLLDFDMAYGLVGLMLAAFLTLGMYDDAANMNSKAVSLCFMARHVDTNRGKRFAVLLLAVPLAAAVVLASCHLVAQQLAAAASAAADRATGAAGLARAHAQQEAALRWAPANTALRIAVSRTLPPREALALLEEGLRYERDGKGLYRALALASMRLGRANDAAAWWEAAVSSDRFDRTLQTEAVEKLALAAHLDANREQAALYATAASRLYRRYESEVLLFQRMHKPANDKRFALTEEAKRAYGSIASYRMIQ</sequence>
<feature type="transmembrane region" description="Helical" evidence="5">
    <location>
        <begin position="499"/>
        <end position="521"/>
    </location>
</feature>
<evidence type="ECO:0000313" key="7">
    <source>
        <dbReference type="EMBL" id="NOJ70025.1"/>
    </source>
</evidence>
<feature type="transmembrane region" description="Helical" evidence="5">
    <location>
        <begin position="263"/>
        <end position="285"/>
    </location>
</feature>
<reference evidence="7 8" key="1">
    <citation type="submission" date="2020-05" db="EMBL/GenBank/DDBJ databases">
        <title>Whole genome sequencing and identification of novel metabolites from Paenibacillus alvei strain JR949.</title>
        <authorList>
            <person name="Rajendhran J."/>
            <person name="Sree Pranav P."/>
            <person name="Mahalakshmi B."/>
            <person name="Karthikeyan R."/>
        </authorList>
    </citation>
    <scope>NUCLEOTIDE SEQUENCE [LARGE SCALE GENOMIC DNA]</scope>
    <source>
        <strain evidence="7 8">JR949</strain>
    </source>
</reference>
<evidence type="ECO:0000256" key="1">
    <source>
        <dbReference type="ARBA" id="ARBA00004141"/>
    </source>
</evidence>
<evidence type="ECO:0000256" key="3">
    <source>
        <dbReference type="ARBA" id="ARBA00022989"/>
    </source>
</evidence>
<dbReference type="EMBL" id="JABFOR010000004">
    <property type="protein sequence ID" value="NOJ70025.1"/>
    <property type="molecule type" value="Genomic_DNA"/>
</dbReference>
<dbReference type="PANTHER" id="PTHR37422:SF13">
    <property type="entry name" value="LIPOPOLYSACCHARIDE BIOSYNTHESIS PROTEIN PA4999-RELATED"/>
    <property type="match status" value="1"/>
</dbReference>
<keyword evidence="7" id="KW-0436">Ligase</keyword>
<feature type="transmembrane region" description="Helical" evidence="5">
    <location>
        <begin position="319"/>
        <end position="340"/>
    </location>
</feature>
<protein>
    <submittedName>
        <fullName evidence="7">O-antigen ligase family protein</fullName>
    </submittedName>
</protein>
<feature type="transmembrane region" description="Helical" evidence="5">
    <location>
        <begin position="130"/>
        <end position="151"/>
    </location>
</feature>
<keyword evidence="3 5" id="KW-1133">Transmembrane helix</keyword>
<proteinExistence type="predicted"/>
<evidence type="ECO:0000313" key="8">
    <source>
        <dbReference type="Proteomes" id="UP000552038"/>
    </source>
</evidence>
<evidence type="ECO:0000256" key="5">
    <source>
        <dbReference type="SAM" id="Phobius"/>
    </source>
</evidence>
<dbReference type="AlphaFoldDB" id="A0AAP6ZW44"/>
<gene>
    <name evidence="7" type="ORF">HMI46_05600</name>
</gene>
<feature type="domain" description="O-antigen ligase-related" evidence="6">
    <location>
        <begin position="299"/>
        <end position="414"/>
    </location>
</feature>
<dbReference type="GO" id="GO:0016020">
    <property type="term" value="C:membrane"/>
    <property type="evidence" value="ECO:0007669"/>
    <property type="project" value="UniProtKB-SubCell"/>
</dbReference>
<accession>A0AAP6ZW44</accession>
<feature type="transmembrane region" description="Helical" evidence="5">
    <location>
        <begin position="411"/>
        <end position="430"/>
    </location>
</feature>
<dbReference type="InterPro" id="IPR051533">
    <property type="entry name" value="WaaL-like"/>
</dbReference>
<comment type="subcellular location">
    <subcellularLocation>
        <location evidence="1">Membrane</location>
        <topology evidence="1">Multi-pass membrane protein</topology>
    </subcellularLocation>
</comment>